<dbReference type="SUPFAM" id="SSF51445">
    <property type="entry name" value="(Trans)glycosidases"/>
    <property type="match status" value="1"/>
</dbReference>
<dbReference type="GO" id="GO:0008061">
    <property type="term" value="F:chitin binding"/>
    <property type="evidence" value="ECO:0007669"/>
    <property type="project" value="UniProtKB-KW"/>
</dbReference>
<dbReference type="Pfam" id="PF01607">
    <property type="entry name" value="CBM_14"/>
    <property type="match status" value="2"/>
</dbReference>
<name>A0A023F1P7_TRIIF</name>
<dbReference type="Pfam" id="PF00704">
    <property type="entry name" value="Glyco_hydro_18"/>
    <property type="match status" value="1"/>
</dbReference>
<dbReference type="Gene3D" id="3.20.20.80">
    <property type="entry name" value="Glycosidases"/>
    <property type="match status" value="1"/>
</dbReference>
<feature type="domain" description="Chitin-binding type-2" evidence="4">
    <location>
        <begin position="474"/>
        <end position="537"/>
    </location>
</feature>
<dbReference type="PROSITE" id="PS50940">
    <property type="entry name" value="CHIT_BIND_II"/>
    <property type="match status" value="2"/>
</dbReference>
<sequence>MMEPLGRVVTVLLAIVTTATAVGTPGGCEADVPTKKILCHINTSIHPATNPCMCTHIVVHDTGLLNQVEKFKLKNKRLKILTKESNADVNLKRGLDGLYLKLDKPPIKGKLNDAIKALAISLDNAQSAKRARAKYQGLSAGESDGDGLEIFMELPPEPQKLTKHYDIKALTKYINYFVVPTENLTDATEQGLAYHPSRLMGIDDILNADSLVDLLSGLGVEHEKLIMALPAYVLQFKLKNAKKNMPRDPVVGHPSKLSQAQFCKIMEEGGWTLEREEDMTAPYAYKGTDWMAFDDSTSTSIKAKYILLRDLAGLSVVASEHDDWTHSCSARPLLDTIHYTFTNLARKSRAAQLLSLQDQIHNSFLPFGAEVHLSPYRIVRVVDRAGAVHIVRKEAKTEFQCSRQGYFTHPSGCNRFYRCVKFNQYSSDFTVFEYDCPAGLAFDEKYEVCVWPGSLRDASPCKGSSEIAPVPRNRFSCNAEGYFADPENCRWFFACLDHQRDGLTPPTAYEFRCPFGLVFDNSRLVCDWPWKVPGCGSGHVGVISSSSLYPGDILEGRLRPAYADVSDVHVSGGRISGVPGGLVLGTTLLSGIAEQNAGTYATGNLRGPSYSLGLDSINVATGDRSGQYVEDNSGAYIHDPTGDTGGEYKHEGEYAARFIGDGVDEKLHTQNIIGNVYDSNNLASVRTAGSGAYIHDNRGDAGGVYAHDGYVKTVSGLSSGGLAQGTILAGGIPADRSGAYVHDVRGDTGGAYVHVGGAGTGTGQGRLYVPSGGVVRTGSVLTGRNGAYVHDTRGDSGGSYVYSGGVNVVPGISSGQKIYTSFSSPGTVLSQGGLVGTRGHIAGISAIPQAAYLGTSGGYVHDLGTVTGLGTYTLGPQGIAVGSKTSSLLGPKLKTTADINLINTGAYVHDSSGDYGQPYIHDSSGDYGSTYYGGKYVVGSGAQVKTSLYGGPGFGVSYGDGAYVHDSRGYYGGGYYQPGFRTYVPANTYGIKVNQANIYQPSAPVVHTYDATRLSAVQPAVRVSPITVSNVPSVPLKSVQYIHPAVRPVVSVSTPSPQLIGYHYAGGVSPSGAISSLPVQSSVGKIHPVILSTPATPVVKSQTAIPLTVSGTPATVVSNVHLVKPVQPVVTYGHYPGSYSHQQPLIRTQTVRPITVSSTPVVPFNPVQYVHSGFVGTPATPVISSYRQSIVQPIGVNLPAAPAVSYQQPYIKTQTVRPVTISSTPLGPLKQDIEVGHISTPSPPVVHYSYNQQPIIKTQSVLPVSASNVPAGPALTFAQPFIRTQTVRPITVSSTPVVPLSPVQYAQKQFVSTPAPPVINYSYKQHVPVSPVFQVGQPVVQTQTVRPVAVPASPVLPVSGVNYGQKTVVSTPAFVRPAAFGAPEVPELSFVQQPLIRTQTVRPITVSSTPVVPYSPIQYVQKQFVSTPAPAVVRPVAVGVPGASFVQQPFIRTQTIRPITVSSTPVIPFSPVQYAQNQLISTSAPPIVSYAYKQHVPISPVVSVGQPVIETQTVRPVAVPASPVVPVSGVNYDQRTLISTPAPAVVRPVAVGAPGASFVQQPFIRTQTVRPITVSSTPVVPFSPVQYAQNQFVSTPAPPIVSYSYKQNVPISPVVSVGQPLIETQTVRPVAVPASPVVPVSGVNYGQRTVISTPAPGVLRPVAIGVPGPSFVQQPFIRTQTVRPITVSSTPVV</sequence>
<dbReference type="SMART" id="SM00636">
    <property type="entry name" value="Glyco_18"/>
    <property type="match status" value="1"/>
</dbReference>
<accession>A0A023F1P7</accession>
<feature type="chain" id="PRO_5001514711" evidence="3">
    <location>
        <begin position="22"/>
        <end position="1693"/>
    </location>
</feature>
<keyword evidence="2" id="KW-0147">Chitin-binding</keyword>
<feature type="signal peptide" evidence="3">
    <location>
        <begin position="1"/>
        <end position="21"/>
    </location>
</feature>
<dbReference type="InterPro" id="IPR002557">
    <property type="entry name" value="Chitin-bd_dom"/>
</dbReference>
<dbReference type="Gene3D" id="3.10.50.10">
    <property type="match status" value="1"/>
</dbReference>
<dbReference type="EMBL" id="GBBI01003322">
    <property type="protein sequence ID" value="JAC15390.1"/>
    <property type="molecule type" value="mRNA"/>
</dbReference>
<dbReference type="GO" id="GO:0006032">
    <property type="term" value="P:chitin catabolic process"/>
    <property type="evidence" value="ECO:0007669"/>
    <property type="project" value="TreeGrafter"/>
</dbReference>
<evidence type="ECO:0000259" key="4">
    <source>
        <dbReference type="PROSITE" id="PS50940"/>
    </source>
</evidence>
<dbReference type="GO" id="GO:0004568">
    <property type="term" value="F:chitinase activity"/>
    <property type="evidence" value="ECO:0007669"/>
    <property type="project" value="TreeGrafter"/>
</dbReference>
<dbReference type="Gene3D" id="2.170.140.10">
    <property type="entry name" value="Chitin binding domain"/>
    <property type="match status" value="2"/>
</dbReference>
<dbReference type="InterPro" id="IPR029070">
    <property type="entry name" value="Chitinase_insertion_sf"/>
</dbReference>
<keyword evidence="5" id="KW-0430">Lectin</keyword>
<dbReference type="InterPro" id="IPR011583">
    <property type="entry name" value="Chitinase_II/V-like_cat"/>
</dbReference>
<keyword evidence="3" id="KW-0732">Signal</keyword>
<dbReference type="InterPro" id="IPR050314">
    <property type="entry name" value="Glycosyl_Hydrlase_18"/>
</dbReference>
<dbReference type="PANTHER" id="PTHR11177:SF235">
    <property type="entry name" value="CHITINASE-LIKE PROTEIN IDGF1-RELATED"/>
    <property type="match status" value="1"/>
</dbReference>
<feature type="non-terminal residue" evidence="5">
    <location>
        <position position="1693"/>
    </location>
</feature>
<dbReference type="GO" id="GO:0005576">
    <property type="term" value="C:extracellular region"/>
    <property type="evidence" value="ECO:0007669"/>
    <property type="project" value="InterPro"/>
</dbReference>
<dbReference type="GO" id="GO:0030246">
    <property type="term" value="F:carbohydrate binding"/>
    <property type="evidence" value="ECO:0007669"/>
    <property type="project" value="UniProtKB-KW"/>
</dbReference>
<dbReference type="GO" id="GO:0005975">
    <property type="term" value="P:carbohydrate metabolic process"/>
    <property type="evidence" value="ECO:0007669"/>
    <property type="project" value="InterPro"/>
</dbReference>
<comment type="similarity">
    <text evidence="1">Belongs to the glycosyl hydrolase 18 family. Chitinase class II subfamily.</text>
</comment>
<evidence type="ECO:0000256" key="2">
    <source>
        <dbReference type="ARBA" id="ARBA00022669"/>
    </source>
</evidence>
<feature type="domain" description="Chitin-binding type-2" evidence="4">
    <location>
        <begin position="398"/>
        <end position="463"/>
    </location>
</feature>
<reference evidence="5" key="1">
    <citation type="journal article" date="2014" name="PLoS Negl. Trop. Dis.">
        <title>An updated insight into the Sialotranscriptome of Triatoma infestans: developmental stage and geographic variations.</title>
        <authorList>
            <person name="Schwarz A."/>
            <person name="Medrano-Mercado N."/>
            <person name="Schaub G.A."/>
            <person name="Struchiner C.J."/>
            <person name="Bargues M.D."/>
            <person name="Levy M.Z."/>
            <person name="Ribeiro J.M."/>
        </authorList>
    </citation>
    <scope>NUCLEOTIDE SEQUENCE</scope>
    <source>
        <strain evidence="5">Chile</strain>
        <tissue evidence="5">Salivary glands</tissue>
    </source>
</reference>
<protein>
    <submittedName>
        <fullName evidence="5">Putative catalytically inactive chitinase-like lectin</fullName>
    </submittedName>
</protein>
<dbReference type="InterPro" id="IPR036508">
    <property type="entry name" value="Chitin-bd_dom_sf"/>
</dbReference>
<dbReference type="InterPro" id="IPR001223">
    <property type="entry name" value="Glyco_hydro18_cat"/>
</dbReference>
<dbReference type="InterPro" id="IPR017853">
    <property type="entry name" value="GH"/>
</dbReference>
<evidence type="ECO:0000256" key="3">
    <source>
        <dbReference type="SAM" id="SignalP"/>
    </source>
</evidence>
<dbReference type="PANTHER" id="PTHR11177">
    <property type="entry name" value="CHITINASE"/>
    <property type="match status" value="1"/>
</dbReference>
<proteinExistence type="evidence at transcript level"/>
<dbReference type="SUPFAM" id="SSF57625">
    <property type="entry name" value="Invertebrate chitin-binding proteins"/>
    <property type="match status" value="2"/>
</dbReference>
<dbReference type="SMART" id="SM00494">
    <property type="entry name" value="ChtBD2"/>
    <property type="match status" value="2"/>
</dbReference>
<evidence type="ECO:0000313" key="5">
    <source>
        <dbReference type="EMBL" id="JAC15390.1"/>
    </source>
</evidence>
<organism evidence="5">
    <name type="scientific">Triatoma infestans</name>
    <name type="common">Assassin bug</name>
    <dbReference type="NCBI Taxonomy" id="30076"/>
    <lineage>
        <taxon>Eukaryota</taxon>
        <taxon>Metazoa</taxon>
        <taxon>Ecdysozoa</taxon>
        <taxon>Arthropoda</taxon>
        <taxon>Hexapoda</taxon>
        <taxon>Insecta</taxon>
        <taxon>Pterygota</taxon>
        <taxon>Neoptera</taxon>
        <taxon>Paraneoptera</taxon>
        <taxon>Hemiptera</taxon>
        <taxon>Heteroptera</taxon>
        <taxon>Panheteroptera</taxon>
        <taxon>Cimicomorpha</taxon>
        <taxon>Reduviidae</taxon>
        <taxon>Triatominae</taxon>
        <taxon>Triatoma</taxon>
    </lineage>
</organism>
<evidence type="ECO:0000256" key="1">
    <source>
        <dbReference type="ARBA" id="ARBA00009121"/>
    </source>
</evidence>